<organism evidence="7 8">
    <name type="scientific">Rhizobium halophytocola</name>
    <dbReference type="NCBI Taxonomy" id="735519"/>
    <lineage>
        <taxon>Bacteria</taxon>
        <taxon>Pseudomonadati</taxon>
        <taxon>Pseudomonadota</taxon>
        <taxon>Alphaproteobacteria</taxon>
        <taxon>Hyphomicrobiales</taxon>
        <taxon>Rhizobiaceae</taxon>
        <taxon>Rhizobium/Agrobacterium group</taxon>
        <taxon>Rhizobium</taxon>
    </lineage>
</organism>
<dbReference type="PANTHER" id="PTHR47506:SF6">
    <property type="entry name" value="HTH-TYPE TRANSCRIPTIONAL REPRESSOR NEMR"/>
    <property type="match status" value="1"/>
</dbReference>
<dbReference type="Proteomes" id="UP000759443">
    <property type="component" value="Unassembled WGS sequence"/>
</dbReference>
<keyword evidence="3" id="KW-0804">Transcription</keyword>
<keyword evidence="8" id="KW-1185">Reference proteome</keyword>
<evidence type="ECO:0000256" key="2">
    <source>
        <dbReference type="ARBA" id="ARBA00023125"/>
    </source>
</evidence>
<keyword evidence="2 4" id="KW-0238">DNA-binding</keyword>
<gene>
    <name evidence="7" type="ORF">J2Z17_004630</name>
</gene>
<dbReference type="InterPro" id="IPR011075">
    <property type="entry name" value="TetR_C"/>
</dbReference>
<dbReference type="Gene3D" id="1.10.357.10">
    <property type="entry name" value="Tetracycline Repressor, domain 2"/>
    <property type="match status" value="1"/>
</dbReference>
<dbReference type="Pfam" id="PF00440">
    <property type="entry name" value="TetR_N"/>
    <property type="match status" value="1"/>
</dbReference>
<keyword evidence="1" id="KW-0805">Transcription regulation</keyword>
<dbReference type="Pfam" id="PF16925">
    <property type="entry name" value="TetR_C_13"/>
    <property type="match status" value="1"/>
</dbReference>
<dbReference type="InterPro" id="IPR001647">
    <property type="entry name" value="HTH_TetR"/>
</dbReference>
<evidence type="ECO:0000256" key="4">
    <source>
        <dbReference type="PROSITE-ProRule" id="PRU00335"/>
    </source>
</evidence>
<feature type="compositionally biased region" description="Polar residues" evidence="5">
    <location>
        <begin position="1"/>
        <end position="10"/>
    </location>
</feature>
<evidence type="ECO:0000256" key="1">
    <source>
        <dbReference type="ARBA" id="ARBA00023015"/>
    </source>
</evidence>
<dbReference type="InterPro" id="IPR036271">
    <property type="entry name" value="Tet_transcr_reg_TetR-rel_C_sf"/>
</dbReference>
<accession>A0ABS4E5E5</accession>
<name>A0ABS4E5E5_9HYPH</name>
<protein>
    <submittedName>
        <fullName evidence="7">TetR/AcrR family transcriptional repressor of nem operon</fullName>
    </submittedName>
</protein>
<dbReference type="SUPFAM" id="SSF46689">
    <property type="entry name" value="Homeodomain-like"/>
    <property type="match status" value="1"/>
</dbReference>
<dbReference type="RefSeq" id="WP_209948736.1">
    <property type="nucleotide sequence ID" value="NZ_JAGGJU010000015.1"/>
</dbReference>
<evidence type="ECO:0000256" key="5">
    <source>
        <dbReference type="SAM" id="MobiDB-lite"/>
    </source>
</evidence>
<dbReference type="PANTHER" id="PTHR47506">
    <property type="entry name" value="TRANSCRIPTIONAL REGULATORY PROTEIN"/>
    <property type="match status" value="1"/>
</dbReference>
<evidence type="ECO:0000256" key="3">
    <source>
        <dbReference type="ARBA" id="ARBA00023163"/>
    </source>
</evidence>
<evidence type="ECO:0000313" key="7">
    <source>
        <dbReference type="EMBL" id="MBP1853171.1"/>
    </source>
</evidence>
<dbReference type="EMBL" id="JAGGJU010000015">
    <property type="protein sequence ID" value="MBP1853171.1"/>
    <property type="molecule type" value="Genomic_DNA"/>
</dbReference>
<feature type="DNA-binding region" description="H-T-H motif" evidence="4">
    <location>
        <begin position="49"/>
        <end position="68"/>
    </location>
</feature>
<feature type="region of interest" description="Disordered" evidence="5">
    <location>
        <begin position="1"/>
        <end position="28"/>
    </location>
</feature>
<comment type="caution">
    <text evidence="7">The sequence shown here is derived from an EMBL/GenBank/DDBJ whole genome shotgun (WGS) entry which is preliminary data.</text>
</comment>
<dbReference type="PROSITE" id="PS50977">
    <property type="entry name" value="HTH_TETR_2"/>
    <property type="match status" value="1"/>
</dbReference>
<evidence type="ECO:0000313" key="8">
    <source>
        <dbReference type="Proteomes" id="UP000759443"/>
    </source>
</evidence>
<sequence>MRSTSDQTEPSTERRRGRPRRAPADAEAHRRLMRSGLVHLTETGYSAIAIDEILRHAGVPKGSFYHYFRTKQAFGAALIEAYHGYFVERLDRSLLDPTLGPLDRLRHFTKKAEEGMARHDFRRGCLVGNLGQEMGTLPEAYRARLIAIFEDWQARTTRCLEEARAAGEIAPHHDPAALATYFWIGWEGAVLRAKLERRAEPLRLFADLFFRHLATREARDG</sequence>
<feature type="domain" description="HTH tetR-type" evidence="6">
    <location>
        <begin position="26"/>
        <end position="86"/>
    </location>
</feature>
<dbReference type="SUPFAM" id="SSF48498">
    <property type="entry name" value="Tetracyclin repressor-like, C-terminal domain"/>
    <property type="match status" value="1"/>
</dbReference>
<dbReference type="InterPro" id="IPR009057">
    <property type="entry name" value="Homeodomain-like_sf"/>
</dbReference>
<proteinExistence type="predicted"/>
<evidence type="ECO:0000259" key="6">
    <source>
        <dbReference type="PROSITE" id="PS50977"/>
    </source>
</evidence>
<reference evidence="7 8" key="1">
    <citation type="submission" date="2021-03" db="EMBL/GenBank/DDBJ databases">
        <title>Genomic Encyclopedia of Type Strains, Phase IV (KMG-IV): sequencing the most valuable type-strain genomes for metagenomic binning, comparative biology and taxonomic classification.</title>
        <authorList>
            <person name="Goeker M."/>
        </authorList>
    </citation>
    <scope>NUCLEOTIDE SEQUENCE [LARGE SCALE GENOMIC DNA]</scope>
    <source>
        <strain evidence="7 8">DSM 21600</strain>
    </source>
</reference>